<proteinExistence type="predicted"/>
<dbReference type="Proteomes" id="UP000034543">
    <property type="component" value="Unassembled WGS sequence"/>
</dbReference>
<reference evidence="1 2" key="1">
    <citation type="journal article" date="2015" name="Nature">
        <title>rRNA introns, odd ribosomes, and small enigmatic genomes across a large radiation of phyla.</title>
        <authorList>
            <person name="Brown C.T."/>
            <person name="Hug L.A."/>
            <person name="Thomas B.C."/>
            <person name="Sharon I."/>
            <person name="Castelle C.J."/>
            <person name="Singh A."/>
            <person name="Wilkins M.J."/>
            <person name="Williams K.H."/>
            <person name="Banfield J.F."/>
        </authorList>
    </citation>
    <scope>NUCLEOTIDE SEQUENCE [LARGE SCALE GENOMIC DNA]</scope>
</reference>
<sequence>MPSTKPQTVADILKKFNPLEDKYISREFQAYGIYLSEELGDYKHRALYIRLAKTIPRAILEKALNFVKASNARSKARLFMWKLKELRTTVK</sequence>
<name>A0A0G1CHI2_9BACT</name>
<dbReference type="AlphaFoldDB" id="A0A0G1CHI2"/>
<gene>
    <name evidence="1" type="ORF">UV59_C0012G0032</name>
</gene>
<comment type="caution">
    <text evidence="1">The sequence shown here is derived from an EMBL/GenBank/DDBJ whole genome shotgun (WGS) entry which is preliminary data.</text>
</comment>
<accession>A0A0G1CHI2</accession>
<dbReference type="EMBL" id="LCFB01000012">
    <property type="protein sequence ID" value="KKS84939.1"/>
    <property type="molecule type" value="Genomic_DNA"/>
</dbReference>
<organism evidence="1 2">
    <name type="scientific">Candidatus Gottesmanbacteria bacterium GW2011_GWA1_43_11</name>
    <dbReference type="NCBI Taxonomy" id="1618436"/>
    <lineage>
        <taxon>Bacteria</taxon>
        <taxon>Candidatus Gottesmaniibacteriota</taxon>
    </lineage>
</organism>
<evidence type="ECO:0000313" key="1">
    <source>
        <dbReference type="EMBL" id="KKS84939.1"/>
    </source>
</evidence>
<dbReference type="STRING" id="1618436.UV59_C0012G0032"/>
<protein>
    <submittedName>
        <fullName evidence="1">Uncharacterized protein</fullName>
    </submittedName>
</protein>
<evidence type="ECO:0000313" key="2">
    <source>
        <dbReference type="Proteomes" id="UP000034543"/>
    </source>
</evidence>